<dbReference type="EMBL" id="CP002887">
    <property type="protein sequence ID" value="AEW76026.1"/>
    <property type="molecule type" value="Genomic_DNA"/>
</dbReference>
<dbReference type="GO" id="GO:0015035">
    <property type="term" value="F:protein-disulfide reductase activity"/>
    <property type="evidence" value="ECO:0007669"/>
    <property type="project" value="TreeGrafter"/>
</dbReference>
<reference evidence="7 9" key="2">
    <citation type="submission" date="2023-01" db="EMBL/GenBank/DDBJ databases">
        <title>Genome sequence resource and annotation of Enterobacter ludwigii, an economically important pathogen of seedling wilt with strawberry.</title>
        <authorList>
            <person name="Xie Y."/>
        </authorList>
    </citation>
    <scope>NUCLEOTIDE SEQUENCE [LARGE SCALE GENOMIC DNA]</scope>
    <source>
        <strain evidence="7 9">CM-TZ4</strain>
        <plasmid evidence="7 9">unnamed1</plasmid>
    </source>
</reference>
<gene>
    <name evidence="6" type="primary">trxA</name>
    <name evidence="6" type="ORF">EcWSU1_A052</name>
    <name evidence="7" type="ORF">PHA72_26105</name>
</gene>
<name>G8LQD0_9ENTR</name>
<evidence type="ECO:0000313" key="6">
    <source>
        <dbReference type="EMBL" id="AEW76026.1"/>
    </source>
</evidence>
<dbReference type="PROSITE" id="PS00194">
    <property type="entry name" value="THIOREDOXIN_1"/>
    <property type="match status" value="1"/>
</dbReference>
<keyword evidence="3" id="KW-1015">Disulfide bond</keyword>
<dbReference type="AlphaFoldDB" id="G8LQD0"/>
<keyword evidence="1" id="KW-0813">Transport</keyword>
<evidence type="ECO:0000256" key="2">
    <source>
        <dbReference type="ARBA" id="ARBA00022982"/>
    </source>
</evidence>
<geneLocation type="plasmid" evidence="7 9">
    <name>unnamed1</name>
</geneLocation>
<dbReference type="Pfam" id="PF00085">
    <property type="entry name" value="Thioredoxin"/>
    <property type="match status" value="1"/>
</dbReference>
<dbReference type="PROSITE" id="PS51352">
    <property type="entry name" value="THIOREDOXIN_2"/>
    <property type="match status" value="1"/>
</dbReference>
<keyword evidence="6" id="KW-0614">Plasmid</keyword>
<dbReference type="Proteomes" id="UP001210538">
    <property type="component" value="Plasmid unnamed1"/>
</dbReference>
<evidence type="ECO:0000313" key="7">
    <source>
        <dbReference type="EMBL" id="WCE16078.1"/>
    </source>
</evidence>
<dbReference type="KEGG" id="eec:EcWSU1_A052"/>
<evidence type="ECO:0000313" key="8">
    <source>
        <dbReference type="Proteomes" id="UP000007838"/>
    </source>
</evidence>
<dbReference type="PANTHER" id="PTHR45663">
    <property type="entry name" value="GEO12009P1"/>
    <property type="match status" value="1"/>
</dbReference>
<dbReference type="InterPro" id="IPR013766">
    <property type="entry name" value="Thioredoxin_domain"/>
</dbReference>
<evidence type="ECO:0000256" key="1">
    <source>
        <dbReference type="ARBA" id="ARBA00022448"/>
    </source>
</evidence>
<sequence length="110" mass="12585">MMRELTLYNEDNFREIERYEGVAVVRFSAPWCPPCQMSEDIFNHFVGQIESDVKVGKVNVDLAPVLTTKYKIWGLPSVLMFRDGQLVKRIPGVKSAGFYQQALSELKKGQ</sequence>
<keyword evidence="9" id="KW-1185">Reference proteome</keyword>
<keyword evidence="2" id="KW-0249">Electron transport</keyword>
<dbReference type="CDD" id="cd02947">
    <property type="entry name" value="TRX_family"/>
    <property type="match status" value="1"/>
</dbReference>
<dbReference type="PANTHER" id="PTHR45663:SF11">
    <property type="entry name" value="GEO12009P1"/>
    <property type="match status" value="1"/>
</dbReference>
<proteinExistence type="predicted"/>
<dbReference type="InterPro" id="IPR017937">
    <property type="entry name" value="Thioredoxin_CS"/>
</dbReference>
<evidence type="ECO:0000256" key="3">
    <source>
        <dbReference type="ARBA" id="ARBA00023157"/>
    </source>
</evidence>
<evidence type="ECO:0000256" key="4">
    <source>
        <dbReference type="ARBA" id="ARBA00023284"/>
    </source>
</evidence>
<keyword evidence="4" id="KW-0676">Redox-active center</keyword>
<dbReference type="Gene3D" id="3.40.30.10">
    <property type="entry name" value="Glutaredoxin"/>
    <property type="match status" value="1"/>
</dbReference>
<protein>
    <submittedName>
        <fullName evidence="6 7">Thioredoxin</fullName>
    </submittedName>
</protein>
<dbReference type="GO" id="GO:0045454">
    <property type="term" value="P:cell redox homeostasis"/>
    <property type="evidence" value="ECO:0007669"/>
    <property type="project" value="TreeGrafter"/>
</dbReference>
<dbReference type="InterPro" id="IPR036249">
    <property type="entry name" value="Thioredoxin-like_sf"/>
</dbReference>
<reference evidence="6 8" key="1">
    <citation type="journal article" date="2011" name="Stand. Genomic Sci.">
        <title>Complete genome of the onion pathogen Enterobacter cloacae EcWSU1.</title>
        <authorList>
            <person name="Humann J.L."/>
            <person name="Wildung M."/>
            <person name="Cheng C.H."/>
            <person name="Lee T."/>
            <person name="Stewart J.E."/>
            <person name="Drew J.C."/>
            <person name="Triplett E.W."/>
            <person name="Main D."/>
            <person name="Schroeder B.K."/>
        </authorList>
    </citation>
    <scope>NUCLEOTIDE SEQUENCE [LARGE SCALE GENOMIC DNA]</scope>
    <source>
        <strain evidence="6 8">EcWSU1</strain>
        <plasmid evidence="6 8">pEcWSU1_A</plasmid>
    </source>
</reference>
<evidence type="ECO:0000313" key="9">
    <source>
        <dbReference type="Proteomes" id="UP001210538"/>
    </source>
</evidence>
<geneLocation type="plasmid" evidence="6 8">
    <name>pEcWSU1_A</name>
</geneLocation>
<dbReference type="Proteomes" id="UP000007838">
    <property type="component" value="Plasmid pEcWSU1_A"/>
</dbReference>
<dbReference type="HOGENOM" id="CLU_090389_10_4_6"/>
<dbReference type="SUPFAM" id="SSF52833">
    <property type="entry name" value="Thioredoxin-like"/>
    <property type="match status" value="1"/>
</dbReference>
<dbReference type="EMBL" id="CP116348">
    <property type="protein sequence ID" value="WCE16078.1"/>
    <property type="molecule type" value="Genomic_DNA"/>
</dbReference>
<dbReference type="eggNOG" id="COG0526">
    <property type="taxonomic scope" value="Bacteria"/>
</dbReference>
<organism evidence="6 8">
    <name type="scientific">Enterobacter ludwigii</name>
    <dbReference type="NCBI Taxonomy" id="299767"/>
    <lineage>
        <taxon>Bacteria</taxon>
        <taxon>Pseudomonadati</taxon>
        <taxon>Pseudomonadota</taxon>
        <taxon>Gammaproteobacteria</taxon>
        <taxon>Enterobacterales</taxon>
        <taxon>Enterobacteriaceae</taxon>
        <taxon>Enterobacter</taxon>
        <taxon>Enterobacter cloacae complex</taxon>
    </lineage>
</organism>
<dbReference type="GO" id="GO:0005829">
    <property type="term" value="C:cytosol"/>
    <property type="evidence" value="ECO:0007669"/>
    <property type="project" value="TreeGrafter"/>
</dbReference>
<feature type="domain" description="Thioredoxin" evidence="5">
    <location>
        <begin position="1"/>
        <end position="108"/>
    </location>
</feature>
<accession>G8LQD0</accession>
<evidence type="ECO:0000259" key="5">
    <source>
        <dbReference type="PROSITE" id="PS51352"/>
    </source>
</evidence>